<evidence type="ECO:0000313" key="4">
    <source>
        <dbReference type="Proteomes" id="UP000268727"/>
    </source>
</evidence>
<sequence>MTSQVQLDAGVVTRCRRRVHLEHDPTMRDVPRLPPDPTGQQRKADANDHRQAVATALGRFVGSDLMEIPQDVPSADRERVTAAAMQAGVPYIWGAALPRDPLGGRRGGIDLLVKETTGYVPVLVVRHKVSDPGQGARTSPLSYPLPGGARVDPLRKVRPQPRDQLRLAHAQRQLQASGFAAQGRATGGVIGMDADVVVWHDLEAPTWPGGRNALAEYDTRFADRLAVASAAATGADPQARPSRIVECRSCPWWPVCETDLKAARDVSLVVRGEDAVALRKAGVRTVDDLAAQDPDAQVVPLVGMLHPDAVILARAWLRDLTVVRRVSRMEVPRADVEVDVDMESFGDLGAYMWGCWLSGQDVGEEHGYRAFATWDPLPCADEARSFAEFWGWLTGVRLRARARGLSFKAYCYNELAENRWLLGSAERFKGQPGIPTVAQVREFITSDSWVDLFGIVQDQFLCAHGKGLKTIAPVAGFRWRDPEAGGENSMRWYRDAVGMDGRPPDPAQRRRLLEYNEDDVRATHTLRLWMTSDAMDDLPFAGDL</sequence>
<proteinExistence type="predicted"/>
<evidence type="ECO:0000259" key="2">
    <source>
        <dbReference type="Pfam" id="PF13482"/>
    </source>
</evidence>
<dbReference type="SUPFAM" id="SSF53098">
    <property type="entry name" value="Ribonuclease H-like"/>
    <property type="match status" value="1"/>
</dbReference>
<reference evidence="3 4" key="1">
    <citation type="submission" date="2018-11" db="EMBL/GenBank/DDBJ databases">
        <title>Sequencing the genomes of 1000 actinobacteria strains.</title>
        <authorList>
            <person name="Klenk H.-P."/>
        </authorList>
    </citation>
    <scope>NUCLEOTIDE SEQUENCE [LARGE SCALE GENOMIC DNA]</scope>
    <source>
        <strain evidence="3 4">DSM 44231</strain>
    </source>
</reference>
<dbReference type="AlphaFoldDB" id="A0A3N1H9T1"/>
<name>A0A3N1H9T1_9PSEU</name>
<feature type="domain" description="YprB ribonuclease H-like" evidence="2">
    <location>
        <begin position="447"/>
        <end position="530"/>
    </location>
</feature>
<gene>
    <name evidence="3" type="ORF">EDD40_4653</name>
</gene>
<protein>
    <submittedName>
        <fullName evidence="3">Putative RecB family nuclease</fullName>
    </submittedName>
</protein>
<comment type="caution">
    <text evidence="3">The sequence shown here is derived from an EMBL/GenBank/DDBJ whole genome shotgun (WGS) entry which is preliminary data.</text>
</comment>
<feature type="region of interest" description="Disordered" evidence="1">
    <location>
        <begin position="131"/>
        <end position="155"/>
    </location>
</feature>
<feature type="compositionally biased region" description="Basic and acidic residues" evidence="1">
    <location>
        <begin position="22"/>
        <end position="31"/>
    </location>
</feature>
<feature type="region of interest" description="Disordered" evidence="1">
    <location>
        <begin position="22"/>
        <end position="48"/>
    </location>
</feature>
<organism evidence="3 4">
    <name type="scientific">Saccharothrix texasensis</name>
    <dbReference type="NCBI Taxonomy" id="103734"/>
    <lineage>
        <taxon>Bacteria</taxon>
        <taxon>Bacillati</taxon>
        <taxon>Actinomycetota</taxon>
        <taxon>Actinomycetes</taxon>
        <taxon>Pseudonocardiales</taxon>
        <taxon>Pseudonocardiaceae</taxon>
        <taxon>Saccharothrix</taxon>
    </lineage>
</organism>
<accession>A0A3N1H9T1</accession>
<dbReference type="InterPro" id="IPR038720">
    <property type="entry name" value="YprB_RNase_H-like_dom"/>
</dbReference>
<evidence type="ECO:0000256" key="1">
    <source>
        <dbReference type="SAM" id="MobiDB-lite"/>
    </source>
</evidence>
<dbReference type="OrthoDB" id="3274988at2"/>
<dbReference type="InterPro" id="IPR012337">
    <property type="entry name" value="RNaseH-like_sf"/>
</dbReference>
<dbReference type="InterPro" id="IPR019993">
    <property type="entry name" value="RecB_nuclease_TM0106_put"/>
</dbReference>
<dbReference type="Proteomes" id="UP000268727">
    <property type="component" value="Unassembled WGS sequence"/>
</dbReference>
<dbReference type="EMBL" id="RJKM01000001">
    <property type="protein sequence ID" value="ROP39273.1"/>
    <property type="molecule type" value="Genomic_DNA"/>
</dbReference>
<dbReference type="RefSeq" id="WP_123744788.1">
    <property type="nucleotide sequence ID" value="NZ_RJKM01000001.1"/>
</dbReference>
<evidence type="ECO:0000313" key="3">
    <source>
        <dbReference type="EMBL" id="ROP39273.1"/>
    </source>
</evidence>
<dbReference type="Pfam" id="PF13482">
    <property type="entry name" value="RNase_H_2"/>
    <property type="match status" value="1"/>
</dbReference>
<keyword evidence="4" id="KW-1185">Reference proteome</keyword>
<dbReference type="NCBIfam" id="TIGR03491">
    <property type="entry name" value="TM0106 family RecB-like putative nuclease"/>
    <property type="match status" value="1"/>
</dbReference>